<dbReference type="SUPFAM" id="SSF49464">
    <property type="entry name" value="Carboxypeptidase regulatory domain-like"/>
    <property type="match status" value="1"/>
</dbReference>
<evidence type="ECO:0000256" key="3">
    <source>
        <dbReference type="ARBA" id="ARBA00022452"/>
    </source>
</evidence>
<evidence type="ECO:0000313" key="10">
    <source>
        <dbReference type="Proteomes" id="UP000261174"/>
    </source>
</evidence>
<feature type="domain" description="TonB-dependent receptor plug" evidence="8">
    <location>
        <begin position="160"/>
        <end position="282"/>
    </location>
</feature>
<evidence type="ECO:0000256" key="7">
    <source>
        <dbReference type="PROSITE-ProRule" id="PRU01360"/>
    </source>
</evidence>
<evidence type="ECO:0000256" key="1">
    <source>
        <dbReference type="ARBA" id="ARBA00004571"/>
    </source>
</evidence>
<comment type="subcellular location">
    <subcellularLocation>
        <location evidence="1 7">Cell outer membrane</location>
        <topology evidence="1 7">Multi-pass membrane protein</topology>
    </subcellularLocation>
</comment>
<keyword evidence="2 7" id="KW-0813">Transport</keyword>
<sequence>MYYIHRHSYGKQQHPLGQFLKAVSMKRTLRLSKACSAAGIVLSLMFINGIQTAVAAPSLLTYAARQQRDITGIVRDVQGNPLPGVTVTLKNSNKGTKTDAGGTYHIAAGTGDVLVFSYVGYTPKEITVGADNSISIVLEETVKGLNELVVTALGIRREARSQGYAVSKVQGADMTKAREISVANALEGRVAGVNSAPPSTGPGGSSRVTIRGNSSLSGNNQPLYVVDGIPMNNANLGSATMWGGADLGDGISSINPDDIEDMTILKGAAASALYGQRGVNGVILITTKSGKAGQLAVELNSNITVDKLNDFLDFQEVYGQGIMGAHPTDKTSALNSGLSSWGTKLDGSAVTLFDGQTHPYSKQGNHLKDFYKTGNTLSNTISVAGGSDKTTYRVALGDLRSNGIYPNTEYIRDNVNLDLNYKLSEKWSGQTNITYAKEVTNNRSNLSDAPGNGNYAIAFLPANVKASLLAPGYDAQGNETVFSSDLFSTNPYFAAYRFMNNTKKDRVIGMTSLRYSPTSWLYIQGRVANDYFGFNATSITPWGTAYRPTGSLDLERNRQFNEMNADVLIGVNKNITPKISLNLNAGANLLKKNDKVNDVTASNFAFPFVYNPSTAGTKNSTLIEYKKEVHSVYGALELAYSNVLYLNLTDRNDWSSTLPMANNSYNYPSATISYVFSENLHANWLNFGKLRAGYAQVGGDADEYKTALYYSTLGATVNGAPIGDIDNKIPNKALKPLKVKELEVGAEFKLFNNHVFGDFSYYSKKATNDIVTATVSLGSGYSSALVNVGELENKGFEVMIGGSPVKSGVFTWTTTLNLANNKNKVIQLAPGQNEMVVENGESRTESAFIEHVVGKPYAQIMVYDYKKDGKGNLVVNASGLPQRTDALVSAGTGVAPWSGGWSNDFAYKQFHLSFLIDFKSGGSIYSGTNANAYKYGLQKETLPGREGGISVTGVNDAGAPVTTTIDAQTYYNQLASISALHVYKTDFIKFRSVSLTYDFSSSALHNKLHGVSVSLVGRNLFYFKKSTPNIDPESNYSNSNAQGLEYAGLPTSKSFGVNLNVKF</sequence>
<evidence type="ECO:0000259" key="8">
    <source>
        <dbReference type="Pfam" id="PF07715"/>
    </source>
</evidence>
<gene>
    <name evidence="9" type="ORF">DXN04_02240</name>
</gene>
<keyword evidence="10" id="KW-1185">Reference proteome</keyword>
<dbReference type="NCBIfam" id="TIGR04056">
    <property type="entry name" value="OMP_RagA_SusC"/>
    <property type="match status" value="1"/>
</dbReference>
<dbReference type="Pfam" id="PF07715">
    <property type="entry name" value="Plug"/>
    <property type="match status" value="1"/>
</dbReference>
<protein>
    <submittedName>
        <fullName evidence="9">SusC/RagA family TonB-linked outer membrane protein</fullName>
    </submittedName>
</protein>
<dbReference type="Gene3D" id="2.170.130.10">
    <property type="entry name" value="TonB-dependent receptor, plug domain"/>
    <property type="match status" value="1"/>
</dbReference>
<dbReference type="InterPro" id="IPR037066">
    <property type="entry name" value="Plug_dom_sf"/>
</dbReference>
<accession>A0A3E1P819</accession>
<dbReference type="Pfam" id="PF13715">
    <property type="entry name" value="CarbopepD_reg_2"/>
    <property type="match status" value="1"/>
</dbReference>
<evidence type="ECO:0000256" key="2">
    <source>
        <dbReference type="ARBA" id="ARBA00022448"/>
    </source>
</evidence>
<dbReference type="Gene3D" id="2.40.170.20">
    <property type="entry name" value="TonB-dependent receptor, beta-barrel domain"/>
    <property type="match status" value="1"/>
</dbReference>
<evidence type="ECO:0000256" key="6">
    <source>
        <dbReference type="ARBA" id="ARBA00023237"/>
    </source>
</evidence>
<organism evidence="9 10">
    <name type="scientific">Chitinophaga silvisoli</name>
    <dbReference type="NCBI Taxonomy" id="2291814"/>
    <lineage>
        <taxon>Bacteria</taxon>
        <taxon>Pseudomonadati</taxon>
        <taxon>Bacteroidota</taxon>
        <taxon>Chitinophagia</taxon>
        <taxon>Chitinophagales</taxon>
        <taxon>Chitinophagaceae</taxon>
        <taxon>Chitinophaga</taxon>
    </lineage>
</organism>
<dbReference type="SUPFAM" id="SSF56935">
    <property type="entry name" value="Porins"/>
    <property type="match status" value="1"/>
</dbReference>
<keyword evidence="6 7" id="KW-0998">Cell outer membrane</keyword>
<evidence type="ECO:0000256" key="5">
    <source>
        <dbReference type="ARBA" id="ARBA00023136"/>
    </source>
</evidence>
<keyword evidence="3 7" id="KW-1134">Transmembrane beta strand</keyword>
<dbReference type="InterPro" id="IPR023996">
    <property type="entry name" value="TonB-dep_OMP_SusC/RagA"/>
</dbReference>
<dbReference type="AlphaFoldDB" id="A0A3E1P819"/>
<comment type="similarity">
    <text evidence="7">Belongs to the TonB-dependent receptor family.</text>
</comment>
<dbReference type="InterPro" id="IPR023997">
    <property type="entry name" value="TonB-dep_OMP_SusC/RagA_CS"/>
</dbReference>
<proteinExistence type="inferred from homology"/>
<dbReference type="InterPro" id="IPR039426">
    <property type="entry name" value="TonB-dep_rcpt-like"/>
</dbReference>
<evidence type="ECO:0000313" key="9">
    <source>
        <dbReference type="EMBL" id="RFM36345.1"/>
    </source>
</evidence>
<name>A0A3E1P819_9BACT</name>
<evidence type="ECO:0000256" key="4">
    <source>
        <dbReference type="ARBA" id="ARBA00022692"/>
    </source>
</evidence>
<dbReference type="Gene3D" id="2.60.40.1120">
    <property type="entry name" value="Carboxypeptidase-like, regulatory domain"/>
    <property type="match status" value="1"/>
</dbReference>
<dbReference type="NCBIfam" id="TIGR04057">
    <property type="entry name" value="SusC_RagA_signa"/>
    <property type="match status" value="1"/>
</dbReference>
<comment type="caution">
    <text evidence="9">The sequence shown here is derived from an EMBL/GenBank/DDBJ whole genome shotgun (WGS) entry which is preliminary data.</text>
</comment>
<dbReference type="Proteomes" id="UP000261174">
    <property type="component" value="Unassembled WGS sequence"/>
</dbReference>
<dbReference type="InterPro" id="IPR012910">
    <property type="entry name" value="Plug_dom"/>
</dbReference>
<dbReference type="InterPro" id="IPR036942">
    <property type="entry name" value="Beta-barrel_TonB_sf"/>
</dbReference>
<dbReference type="EMBL" id="QTJV01000001">
    <property type="protein sequence ID" value="RFM36345.1"/>
    <property type="molecule type" value="Genomic_DNA"/>
</dbReference>
<dbReference type="InterPro" id="IPR008969">
    <property type="entry name" value="CarboxyPept-like_regulatory"/>
</dbReference>
<dbReference type="PROSITE" id="PS52016">
    <property type="entry name" value="TONB_DEPENDENT_REC_3"/>
    <property type="match status" value="1"/>
</dbReference>
<keyword evidence="5 7" id="KW-0472">Membrane</keyword>
<keyword evidence="4 7" id="KW-0812">Transmembrane</keyword>
<reference evidence="9 10" key="1">
    <citation type="submission" date="2018-08" db="EMBL/GenBank/DDBJ databases">
        <title>Chitinophaga sp. K20C18050901, a novel bacterium isolated from forest soil.</title>
        <authorList>
            <person name="Wang C."/>
        </authorList>
    </citation>
    <scope>NUCLEOTIDE SEQUENCE [LARGE SCALE GENOMIC DNA]</scope>
    <source>
        <strain evidence="9 10">K20C18050901</strain>
    </source>
</reference>
<dbReference type="GO" id="GO:0009279">
    <property type="term" value="C:cell outer membrane"/>
    <property type="evidence" value="ECO:0007669"/>
    <property type="project" value="UniProtKB-SubCell"/>
</dbReference>